<sequence length="721" mass="75973">MKYSIAFTALALGGLSLAQTVILDDGGDTLALLSNINPSDVAAILDPEVLGPPIGVGNAATIDFDAAEATSSVLALVATATDAQTDIITSTADSSAATQTVFAKRNPVGGSTGNVQRRDLNYPVDTSSYGIPLGYAPAFINYQRSTQGRGYLTYQTLPKYDPALCTKACDKISSCAFGLSLKWFFPVLSLTIHAANIYIEKDPDSSNNPIDVIKCSLYSMPQTNATATNSGQWRGKFHVMITGSNGYNKAATPIAPTGYSLQTLPSTINASVWDRAGQWKFIQGIYLDTYDPALCTAACDKQTQLDRAASSDDCNYKTCAYANLYVLSEDGIPKTVVCALYTEATDASDATIKGYSTPTHFYQVSNSVALTNVSAVAAGYPQYCAPMTSDILYLNSTGSDFCTSYLGYVSPTDTVTKTITPLTSTIHATSTKFTTITTTYSTATITSTVQNKKRQESAEAQVIYSDVLYAYNTNGTVVVVPTAYASMADAYTNATTTGLFKRTASQAPVATPSSIVGWPAVKISAACSQVATGHSTSTITVTTSTPLLTKSDMTTTLTQTQSAVATATTCVGTKTGLTGKSGSVGLGPWTMAFTSSSRGSSMMLGPGRLSDTFILTNFNGGTSYLYHPRSGMCATLQPGMSVTVAMQKYDGGSVTLEPCGCSDVPAENQAWLSTPRLFNGQCVMAIGDRGALWPSGFYSANNNNGYFVSLKAGDGGCFYFQ</sequence>
<evidence type="ECO:0000256" key="1">
    <source>
        <dbReference type="SAM" id="SignalP"/>
    </source>
</evidence>
<evidence type="ECO:0000313" key="2">
    <source>
        <dbReference type="EMBL" id="THW84070.1"/>
    </source>
</evidence>
<feature type="signal peptide" evidence="1">
    <location>
        <begin position="1"/>
        <end position="18"/>
    </location>
</feature>
<organism evidence="2 3">
    <name type="scientific">Aureobasidium pullulans</name>
    <name type="common">Black yeast</name>
    <name type="synonym">Pullularia pullulans</name>
    <dbReference type="NCBI Taxonomy" id="5580"/>
    <lineage>
        <taxon>Eukaryota</taxon>
        <taxon>Fungi</taxon>
        <taxon>Dikarya</taxon>
        <taxon>Ascomycota</taxon>
        <taxon>Pezizomycotina</taxon>
        <taxon>Dothideomycetes</taxon>
        <taxon>Dothideomycetidae</taxon>
        <taxon>Dothideales</taxon>
        <taxon>Saccotheciaceae</taxon>
        <taxon>Aureobasidium</taxon>
    </lineage>
</organism>
<protein>
    <recommendedName>
        <fullName evidence="4">Apple domain-containing protein</fullName>
    </recommendedName>
</protein>
<dbReference type="PANTHER" id="PTHR36578">
    <property type="entry name" value="CHROMOSOME 15, WHOLE GENOME SHOTGUN SEQUENCE"/>
    <property type="match status" value="1"/>
</dbReference>
<dbReference type="EMBL" id="QZAR01000243">
    <property type="protein sequence ID" value="THW84070.1"/>
    <property type="molecule type" value="Genomic_DNA"/>
</dbReference>
<dbReference type="AlphaFoldDB" id="A0A4S9AV93"/>
<gene>
    <name evidence="2" type="ORF">D6D15_09131</name>
</gene>
<reference evidence="2 3" key="1">
    <citation type="submission" date="2018-10" db="EMBL/GenBank/DDBJ databases">
        <title>Fifty Aureobasidium pullulans genomes reveal a recombining polyextremotolerant generalist.</title>
        <authorList>
            <person name="Gostincar C."/>
            <person name="Turk M."/>
            <person name="Zajc J."/>
            <person name="Gunde-Cimerman N."/>
        </authorList>
    </citation>
    <scope>NUCLEOTIDE SEQUENCE [LARGE SCALE GENOMIC DNA]</scope>
    <source>
        <strain evidence="2 3">EXF-10507</strain>
    </source>
</reference>
<evidence type="ECO:0000313" key="3">
    <source>
        <dbReference type="Proteomes" id="UP000304928"/>
    </source>
</evidence>
<proteinExistence type="predicted"/>
<accession>A0A4S9AV93</accession>
<name>A0A4S9AV93_AURPU</name>
<evidence type="ECO:0008006" key="4">
    <source>
        <dbReference type="Google" id="ProtNLM"/>
    </source>
</evidence>
<dbReference type="Proteomes" id="UP000304928">
    <property type="component" value="Unassembled WGS sequence"/>
</dbReference>
<dbReference type="PANTHER" id="PTHR36578:SF1">
    <property type="entry name" value="APPLE DOMAIN-CONTAINING PROTEIN"/>
    <property type="match status" value="1"/>
</dbReference>
<comment type="caution">
    <text evidence="2">The sequence shown here is derived from an EMBL/GenBank/DDBJ whole genome shotgun (WGS) entry which is preliminary data.</text>
</comment>
<keyword evidence="1" id="KW-0732">Signal</keyword>
<feature type="chain" id="PRO_5020651878" description="Apple domain-containing protein" evidence="1">
    <location>
        <begin position="19"/>
        <end position="721"/>
    </location>
</feature>